<evidence type="ECO:0000256" key="1">
    <source>
        <dbReference type="SAM" id="MobiDB-lite"/>
    </source>
</evidence>
<feature type="region of interest" description="Disordered" evidence="1">
    <location>
        <begin position="87"/>
        <end position="127"/>
    </location>
</feature>
<dbReference type="Proteomes" id="UP000799444">
    <property type="component" value="Unassembled WGS sequence"/>
</dbReference>
<reference evidence="2" key="1">
    <citation type="journal article" date="2020" name="Stud. Mycol.">
        <title>101 Dothideomycetes genomes: a test case for predicting lifestyles and emergence of pathogens.</title>
        <authorList>
            <person name="Haridas S."/>
            <person name="Albert R."/>
            <person name="Binder M."/>
            <person name="Bloem J."/>
            <person name="Labutti K."/>
            <person name="Salamov A."/>
            <person name="Andreopoulos B."/>
            <person name="Baker S."/>
            <person name="Barry K."/>
            <person name="Bills G."/>
            <person name="Bluhm B."/>
            <person name="Cannon C."/>
            <person name="Castanera R."/>
            <person name="Culley D."/>
            <person name="Daum C."/>
            <person name="Ezra D."/>
            <person name="Gonzalez J."/>
            <person name="Henrissat B."/>
            <person name="Kuo A."/>
            <person name="Liang C."/>
            <person name="Lipzen A."/>
            <person name="Lutzoni F."/>
            <person name="Magnuson J."/>
            <person name="Mondo S."/>
            <person name="Nolan M."/>
            <person name="Ohm R."/>
            <person name="Pangilinan J."/>
            <person name="Park H.-J."/>
            <person name="Ramirez L."/>
            <person name="Alfaro M."/>
            <person name="Sun H."/>
            <person name="Tritt A."/>
            <person name="Yoshinaga Y."/>
            <person name="Zwiers L.-H."/>
            <person name="Turgeon B."/>
            <person name="Goodwin S."/>
            <person name="Spatafora J."/>
            <person name="Crous P."/>
            <person name="Grigoriev I."/>
        </authorList>
    </citation>
    <scope>NUCLEOTIDE SEQUENCE</scope>
    <source>
        <strain evidence="2">CBS 125425</strain>
    </source>
</reference>
<proteinExistence type="predicted"/>
<evidence type="ECO:0000313" key="2">
    <source>
        <dbReference type="EMBL" id="KAF2727579.1"/>
    </source>
</evidence>
<feature type="compositionally biased region" description="Low complexity" evidence="1">
    <location>
        <begin position="298"/>
        <end position="320"/>
    </location>
</feature>
<accession>A0A9P4QMB5</accession>
<feature type="non-terminal residue" evidence="2">
    <location>
        <position position="1"/>
    </location>
</feature>
<comment type="caution">
    <text evidence="2">The sequence shown here is derived from an EMBL/GenBank/DDBJ whole genome shotgun (WGS) entry which is preliminary data.</text>
</comment>
<organism evidence="2 3">
    <name type="scientific">Polyplosphaeria fusca</name>
    <dbReference type="NCBI Taxonomy" id="682080"/>
    <lineage>
        <taxon>Eukaryota</taxon>
        <taxon>Fungi</taxon>
        <taxon>Dikarya</taxon>
        <taxon>Ascomycota</taxon>
        <taxon>Pezizomycotina</taxon>
        <taxon>Dothideomycetes</taxon>
        <taxon>Pleosporomycetidae</taxon>
        <taxon>Pleosporales</taxon>
        <taxon>Tetraplosphaeriaceae</taxon>
        <taxon>Polyplosphaeria</taxon>
    </lineage>
</organism>
<protein>
    <submittedName>
        <fullName evidence="2">Uncharacterized protein</fullName>
    </submittedName>
</protein>
<sequence length="481" mass="52796">GDPTILFSIFSNISRLKPQRPRQDLSLSFSYINAQILTIFHQYLIMGPPFSKQPSNAVSSLPPSPSSDITMIIQQSKSLLNDLSDLTKSHEETPSANGLQGTSNGSSKSASPPPSPANTTKSRPTSSTALLEPNVLIMPEHHTNAVEESSSTTSRTQSSTLDATKQLHPSHKRRTSTYRPSLQHAANKSVWRDIGDGIQVWDHLSRSQTPDNGKGKQLETCPVVPSAPATGVQKHTRLPPISALVSSINLQAISDQRVAAASLANLHLPQSSNQDPRDYNRTLEALQGLYASMQRLTPQSASVGSSASSMKKSAPAPRAPQAESRPTGASIRKAKIVKGSSSAYWKRSSKLREVSFRPRLQRYLEQQLCDAERDIINILARFGTLNRLNTVDNFSVDQESRASDPVYGTTSKRYTPRTRMQGAYYWALARDRRTEPEIGADLMLAPPVLLDWVCDLADNVDWVCDLADNVDWVCDLADNVD</sequence>
<evidence type="ECO:0000313" key="3">
    <source>
        <dbReference type="Proteomes" id="UP000799444"/>
    </source>
</evidence>
<feature type="region of interest" description="Disordered" evidence="1">
    <location>
        <begin position="297"/>
        <end position="332"/>
    </location>
</feature>
<dbReference type="AlphaFoldDB" id="A0A9P4QMB5"/>
<dbReference type="EMBL" id="ML996324">
    <property type="protein sequence ID" value="KAF2727579.1"/>
    <property type="molecule type" value="Genomic_DNA"/>
</dbReference>
<keyword evidence="3" id="KW-1185">Reference proteome</keyword>
<feature type="region of interest" description="Disordered" evidence="1">
    <location>
        <begin position="144"/>
        <end position="184"/>
    </location>
</feature>
<feature type="compositionally biased region" description="Low complexity" evidence="1">
    <location>
        <begin position="101"/>
        <end position="110"/>
    </location>
</feature>
<name>A0A9P4QMB5_9PLEO</name>
<gene>
    <name evidence="2" type="ORF">EJ04DRAFT_594421</name>
</gene>
<feature type="region of interest" description="Disordered" evidence="1">
    <location>
        <begin position="206"/>
        <end position="233"/>
    </location>
</feature>
<feature type="compositionally biased region" description="Low complexity" evidence="1">
    <location>
        <begin position="149"/>
        <end position="160"/>
    </location>
</feature>